<protein>
    <submittedName>
        <fullName evidence="2">Uncharacterized protein</fullName>
    </submittedName>
</protein>
<proteinExistence type="predicted"/>
<organism evidence="2 3">
    <name type="scientific">Lactuca virosa</name>
    <dbReference type="NCBI Taxonomy" id="75947"/>
    <lineage>
        <taxon>Eukaryota</taxon>
        <taxon>Viridiplantae</taxon>
        <taxon>Streptophyta</taxon>
        <taxon>Embryophyta</taxon>
        <taxon>Tracheophyta</taxon>
        <taxon>Spermatophyta</taxon>
        <taxon>Magnoliopsida</taxon>
        <taxon>eudicotyledons</taxon>
        <taxon>Gunneridae</taxon>
        <taxon>Pentapetalae</taxon>
        <taxon>asterids</taxon>
        <taxon>campanulids</taxon>
        <taxon>Asterales</taxon>
        <taxon>Asteraceae</taxon>
        <taxon>Cichorioideae</taxon>
        <taxon>Cichorieae</taxon>
        <taxon>Lactucinae</taxon>
        <taxon>Lactuca</taxon>
    </lineage>
</organism>
<feature type="region of interest" description="Disordered" evidence="1">
    <location>
        <begin position="50"/>
        <end position="89"/>
    </location>
</feature>
<feature type="compositionally biased region" description="Basic and acidic residues" evidence="1">
    <location>
        <begin position="50"/>
        <end position="59"/>
    </location>
</feature>
<evidence type="ECO:0000313" key="3">
    <source>
        <dbReference type="Proteomes" id="UP001157418"/>
    </source>
</evidence>
<dbReference type="EMBL" id="CAKMRJ010003334">
    <property type="protein sequence ID" value="CAH1433987.1"/>
    <property type="molecule type" value="Genomic_DNA"/>
</dbReference>
<gene>
    <name evidence="2" type="ORF">LVIROSA_LOCUS20541</name>
</gene>
<keyword evidence="3" id="KW-1185">Reference proteome</keyword>
<accession>A0AAU9N5D5</accession>
<dbReference type="AlphaFoldDB" id="A0AAU9N5D5"/>
<name>A0AAU9N5D5_9ASTR</name>
<evidence type="ECO:0000256" key="1">
    <source>
        <dbReference type="SAM" id="MobiDB-lite"/>
    </source>
</evidence>
<sequence length="89" mass="10033">MRREASSQKGGELEVSLNNLYQTGFMKKTKEVDSIKLKKKTLDEKFKNTKEVKTGRRDNVSSSSGKGKVNIVSEKVTEEDPTLAQKEKL</sequence>
<reference evidence="2 3" key="1">
    <citation type="submission" date="2022-01" db="EMBL/GenBank/DDBJ databases">
        <authorList>
            <person name="Xiong W."/>
            <person name="Schranz E."/>
        </authorList>
    </citation>
    <scope>NUCLEOTIDE SEQUENCE [LARGE SCALE GENOMIC DNA]</scope>
</reference>
<dbReference type="Proteomes" id="UP001157418">
    <property type="component" value="Unassembled WGS sequence"/>
</dbReference>
<evidence type="ECO:0000313" key="2">
    <source>
        <dbReference type="EMBL" id="CAH1433987.1"/>
    </source>
</evidence>
<comment type="caution">
    <text evidence="2">The sequence shown here is derived from an EMBL/GenBank/DDBJ whole genome shotgun (WGS) entry which is preliminary data.</text>
</comment>